<evidence type="ECO:0008006" key="3">
    <source>
        <dbReference type="Google" id="ProtNLM"/>
    </source>
</evidence>
<comment type="caution">
    <text evidence="1">The sequence shown here is derived from an EMBL/GenBank/DDBJ whole genome shotgun (WGS) entry which is preliminary data.</text>
</comment>
<dbReference type="SUPFAM" id="SSF50630">
    <property type="entry name" value="Acid proteases"/>
    <property type="match status" value="1"/>
</dbReference>
<gene>
    <name evidence="1" type="ORF">LWI28_015354</name>
</gene>
<keyword evidence="2" id="KW-1185">Reference proteome</keyword>
<dbReference type="Proteomes" id="UP001064489">
    <property type="component" value="Chromosome 2"/>
</dbReference>
<accession>A0AAD5IEC5</accession>
<evidence type="ECO:0000313" key="2">
    <source>
        <dbReference type="Proteomes" id="UP001064489"/>
    </source>
</evidence>
<sequence length="166" mass="18513">MEIKEGTLDVAPEISLYAIVGFQTPKTMRVWGGLLGHSILVLVDSGSTHNFISSQAAQQVNLRPNSNRKLEVIVGSGEKLVSPGKCSEVHFKLQKIPFSTVFFYITFKGYDVMLGTQWLQTLGTIQWDFEKLLMTFWRGTKEVNLCGITSSHNMVINTISKATKSQ</sequence>
<organism evidence="1 2">
    <name type="scientific">Acer negundo</name>
    <name type="common">Box elder</name>
    <dbReference type="NCBI Taxonomy" id="4023"/>
    <lineage>
        <taxon>Eukaryota</taxon>
        <taxon>Viridiplantae</taxon>
        <taxon>Streptophyta</taxon>
        <taxon>Embryophyta</taxon>
        <taxon>Tracheophyta</taxon>
        <taxon>Spermatophyta</taxon>
        <taxon>Magnoliopsida</taxon>
        <taxon>eudicotyledons</taxon>
        <taxon>Gunneridae</taxon>
        <taxon>Pentapetalae</taxon>
        <taxon>rosids</taxon>
        <taxon>malvids</taxon>
        <taxon>Sapindales</taxon>
        <taxon>Sapindaceae</taxon>
        <taxon>Hippocastanoideae</taxon>
        <taxon>Acereae</taxon>
        <taxon>Acer</taxon>
    </lineage>
</organism>
<dbReference type="AlphaFoldDB" id="A0AAD5IEC5"/>
<proteinExistence type="predicted"/>
<name>A0AAD5IEC5_ACENE</name>
<dbReference type="Gene3D" id="2.40.70.10">
    <property type="entry name" value="Acid Proteases"/>
    <property type="match status" value="1"/>
</dbReference>
<reference evidence="1" key="1">
    <citation type="journal article" date="2022" name="Plant J.">
        <title>Strategies of tolerance reflected in two North American maple genomes.</title>
        <authorList>
            <person name="McEvoy S.L."/>
            <person name="Sezen U.U."/>
            <person name="Trouern-Trend A."/>
            <person name="McMahon S.M."/>
            <person name="Schaberg P.G."/>
            <person name="Yang J."/>
            <person name="Wegrzyn J.L."/>
            <person name="Swenson N.G."/>
        </authorList>
    </citation>
    <scope>NUCLEOTIDE SEQUENCE</scope>
    <source>
        <strain evidence="1">91603</strain>
    </source>
</reference>
<reference evidence="1" key="2">
    <citation type="submission" date="2023-02" db="EMBL/GenBank/DDBJ databases">
        <authorList>
            <person name="Swenson N.G."/>
            <person name="Wegrzyn J.L."/>
            <person name="Mcevoy S.L."/>
        </authorList>
    </citation>
    <scope>NUCLEOTIDE SEQUENCE</scope>
    <source>
        <strain evidence="1">91603</strain>
        <tissue evidence="1">Leaf</tissue>
    </source>
</reference>
<dbReference type="EMBL" id="JAJSOW010000106">
    <property type="protein sequence ID" value="KAI9161195.1"/>
    <property type="molecule type" value="Genomic_DNA"/>
</dbReference>
<evidence type="ECO:0000313" key="1">
    <source>
        <dbReference type="EMBL" id="KAI9161195.1"/>
    </source>
</evidence>
<dbReference type="CDD" id="cd00303">
    <property type="entry name" value="retropepsin_like"/>
    <property type="match status" value="1"/>
</dbReference>
<dbReference type="Pfam" id="PF08284">
    <property type="entry name" value="RVP_2"/>
    <property type="match status" value="1"/>
</dbReference>
<protein>
    <recommendedName>
        <fullName evidence="3">RVP_2 domain-containing protein</fullName>
    </recommendedName>
</protein>
<dbReference type="InterPro" id="IPR021109">
    <property type="entry name" value="Peptidase_aspartic_dom_sf"/>
</dbReference>